<evidence type="ECO:0000313" key="3">
    <source>
        <dbReference type="Proteomes" id="UP000694941"/>
    </source>
</evidence>
<name>A0ABM1B375_LIMPO</name>
<feature type="domain" description="Nbr1 FW" evidence="2">
    <location>
        <begin position="81"/>
        <end position="178"/>
    </location>
</feature>
<evidence type="ECO:0000256" key="1">
    <source>
        <dbReference type="SAM" id="MobiDB-lite"/>
    </source>
</evidence>
<dbReference type="Proteomes" id="UP000694941">
    <property type="component" value="Unplaced"/>
</dbReference>
<dbReference type="Pfam" id="PF14555">
    <property type="entry name" value="UBA_4"/>
    <property type="match status" value="1"/>
</dbReference>
<dbReference type="InterPro" id="IPR032350">
    <property type="entry name" value="Nbr1_FW"/>
</dbReference>
<dbReference type="RefSeq" id="XP_013773863.1">
    <property type="nucleotide sequence ID" value="XM_013918409.2"/>
</dbReference>
<evidence type="ECO:0000259" key="2">
    <source>
        <dbReference type="Pfam" id="PF16158"/>
    </source>
</evidence>
<accession>A0ABM1B375</accession>
<dbReference type="Pfam" id="PF16158">
    <property type="entry name" value="N_BRCA1_IG"/>
    <property type="match status" value="1"/>
</dbReference>
<gene>
    <name evidence="4" type="primary">LOC106458851</name>
</gene>
<sequence>MEIDSDLDNNLLQQFSCLNTTDRDVLISQLQKILGNQLNAAGCAFFLDMNNWNLQAAACSFFDIDAPLDRLPSMSFVRDVTIGEGEAVPPSTRFIKTWRIQNSGNEPWPPGCCLKFTNGHHLGLEDRAIVEPLQPKEAADVSIEMMSPDRPGIYQGQWRMSTATGQYFGEVIWVIVTVAEGGILSLTQQMDAFCHLGQPPWSVPIPTNPFSISPSQHPMDRESFPAHVNEYSISSPSLASSPTKFLYNCSSSLPSSPVRSTFLEAPTVPQLSSSLPSSQMQSRNENAPEDMII</sequence>
<organism evidence="3 4">
    <name type="scientific">Limulus polyphemus</name>
    <name type="common">Atlantic horseshoe crab</name>
    <dbReference type="NCBI Taxonomy" id="6850"/>
    <lineage>
        <taxon>Eukaryota</taxon>
        <taxon>Metazoa</taxon>
        <taxon>Ecdysozoa</taxon>
        <taxon>Arthropoda</taxon>
        <taxon>Chelicerata</taxon>
        <taxon>Merostomata</taxon>
        <taxon>Xiphosura</taxon>
        <taxon>Limulidae</taxon>
        <taxon>Limulus</taxon>
    </lineage>
</organism>
<dbReference type="InterPro" id="IPR039517">
    <property type="entry name" value="C6orf106_UBA-like"/>
</dbReference>
<proteinExistence type="predicted"/>
<dbReference type="PANTHER" id="PTHR20930">
    <property type="entry name" value="OVARIAN CARCINOMA ANTIGEN CA125-RELATED"/>
    <property type="match status" value="1"/>
</dbReference>
<feature type="compositionally biased region" description="Low complexity" evidence="1">
    <location>
        <begin position="269"/>
        <end position="282"/>
    </location>
</feature>
<dbReference type="Gene3D" id="1.10.8.10">
    <property type="entry name" value="DNA helicase RuvA subunit, C-terminal domain"/>
    <property type="match status" value="1"/>
</dbReference>
<dbReference type="CDD" id="cd14947">
    <property type="entry name" value="NBR1_like"/>
    <property type="match status" value="1"/>
</dbReference>
<reference evidence="4" key="1">
    <citation type="submission" date="2025-08" db="UniProtKB">
        <authorList>
            <consortium name="RefSeq"/>
        </authorList>
    </citation>
    <scope>IDENTIFICATION</scope>
    <source>
        <tissue evidence="4">Muscle</tissue>
    </source>
</reference>
<feature type="region of interest" description="Disordered" evidence="1">
    <location>
        <begin position="269"/>
        <end position="293"/>
    </location>
</feature>
<protein>
    <submittedName>
        <fullName evidence="4">Uncharacterized protein C6orf106 homolog</fullName>
    </submittedName>
</protein>
<dbReference type="Gene3D" id="2.60.40.10">
    <property type="entry name" value="Immunoglobulins"/>
    <property type="match status" value="1"/>
</dbReference>
<dbReference type="PANTHER" id="PTHR20930:SF0">
    <property type="entry name" value="PROTEIN ILRUN"/>
    <property type="match status" value="1"/>
</dbReference>
<keyword evidence="3" id="KW-1185">Reference proteome</keyword>
<dbReference type="CDD" id="cd14349">
    <property type="entry name" value="UBA_CF106"/>
    <property type="match status" value="1"/>
</dbReference>
<dbReference type="InterPro" id="IPR013783">
    <property type="entry name" value="Ig-like_fold"/>
</dbReference>
<dbReference type="GeneID" id="106458851"/>
<evidence type="ECO:0000313" key="4">
    <source>
        <dbReference type="RefSeq" id="XP_013773863.1"/>
    </source>
</evidence>